<evidence type="ECO:0000259" key="1">
    <source>
        <dbReference type="Pfam" id="PF04233"/>
    </source>
</evidence>
<dbReference type="EMBL" id="LAZR01005247">
    <property type="protein sequence ID" value="KKN01559.1"/>
    <property type="molecule type" value="Genomic_DNA"/>
</dbReference>
<sequence>MASNQSEKRAAIALRDINKLARRGVRGTRSLSKSLRSTVIRGFQNGRDVSDVIREELEDWKELFLDGLIVAHLSGRLRQETIARRAINKRRRAAGIVFASVFDSAVSFLTNRLQMTDDALDDLEDVYGPRAATIVDEVGDVVDPRVQVAVRDAVREGLTVPEATARIREAFDAAGVTIENPHLFEQIFRTQSQMAYAAGAENAWRDPDMDAVLWGFEYVPVGDDRVRPNHAELDGFRATKADPIWASHTPPNGFNCRCQKVPILKGDPLATPDPPPGIVTIEVDGEPFTIEPGPDKDFDFNPGDVFRDSIPASV</sequence>
<organism evidence="2">
    <name type="scientific">marine sediment metagenome</name>
    <dbReference type="NCBI Taxonomy" id="412755"/>
    <lineage>
        <taxon>unclassified sequences</taxon>
        <taxon>metagenomes</taxon>
        <taxon>ecological metagenomes</taxon>
    </lineage>
</organism>
<accession>A0A0F9M754</accession>
<dbReference type="Pfam" id="PF04233">
    <property type="entry name" value="Phage_Mu_F"/>
    <property type="match status" value="1"/>
</dbReference>
<gene>
    <name evidence="2" type="ORF">LCGC14_1126570</name>
</gene>
<dbReference type="InterPro" id="IPR006528">
    <property type="entry name" value="Phage_head_morphogenesis_dom"/>
</dbReference>
<proteinExistence type="predicted"/>
<protein>
    <recommendedName>
        <fullName evidence="1">Phage head morphogenesis domain-containing protein</fullName>
    </recommendedName>
</protein>
<comment type="caution">
    <text evidence="2">The sequence shown here is derived from an EMBL/GenBank/DDBJ whole genome shotgun (WGS) entry which is preliminary data.</text>
</comment>
<evidence type="ECO:0000313" key="2">
    <source>
        <dbReference type="EMBL" id="KKN01559.1"/>
    </source>
</evidence>
<feature type="domain" description="Phage head morphogenesis" evidence="1">
    <location>
        <begin position="146"/>
        <end position="259"/>
    </location>
</feature>
<reference evidence="2" key="1">
    <citation type="journal article" date="2015" name="Nature">
        <title>Complex archaea that bridge the gap between prokaryotes and eukaryotes.</title>
        <authorList>
            <person name="Spang A."/>
            <person name="Saw J.H."/>
            <person name="Jorgensen S.L."/>
            <person name="Zaremba-Niedzwiedzka K."/>
            <person name="Martijn J."/>
            <person name="Lind A.E."/>
            <person name="van Eijk R."/>
            <person name="Schleper C."/>
            <person name="Guy L."/>
            <person name="Ettema T.J."/>
        </authorList>
    </citation>
    <scope>NUCLEOTIDE SEQUENCE</scope>
</reference>
<dbReference type="NCBIfam" id="TIGR01641">
    <property type="entry name" value="phageSPP1_gp7"/>
    <property type="match status" value="1"/>
</dbReference>
<dbReference type="AlphaFoldDB" id="A0A0F9M754"/>
<name>A0A0F9M754_9ZZZZ</name>